<dbReference type="Proteomes" id="UP000078397">
    <property type="component" value="Unassembled WGS sequence"/>
</dbReference>
<keyword evidence="2" id="KW-1185">Reference proteome</keyword>
<comment type="caution">
    <text evidence="1">The sequence shown here is derived from an EMBL/GenBank/DDBJ whole genome shotgun (WGS) entry which is preliminary data.</text>
</comment>
<evidence type="ECO:0000313" key="2">
    <source>
        <dbReference type="Proteomes" id="UP000078397"/>
    </source>
</evidence>
<proteinExistence type="predicted"/>
<name>A0A179FHB2_METCM</name>
<evidence type="ECO:0000313" key="1">
    <source>
        <dbReference type="EMBL" id="OAQ64393.2"/>
    </source>
</evidence>
<dbReference type="KEGG" id="pchm:VFPPC_16207"/>
<protein>
    <submittedName>
        <fullName evidence="1">Uncharacterized protein</fullName>
    </submittedName>
</protein>
<dbReference type="EMBL" id="LSBJ02000005">
    <property type="protein sequence ID" value="OAQ64393.2"/>
    <property type="molecule type" value="Genomic_DNA"/>
</dbReference>
<gene>
    <name evidence="1" type="ORF">VFPPC_16207</name>
</gene>
<dbReference type="GeneID" id="28857954"/>
<dbReference type="AlphaFoldDB" id="A0A179FHB2"/>
<reference evidence="1 2" key="1">
    <citation type="journal article" date="2016" name="PLoS Pathog.">
        <title>Biosynthesis of antibiotic leucinostatins in bio-control fungus Purpureocillium lilacinum and their inhibition on phytophthora revealed by genome mining.</title>
        <authorList>
            <person name="Wang G."/>
            <person name="Liu Z."/>
            <person name="Lin R."/>
            <person name="Li E."/>
            <person name="Mao Z."/>
            <person name="Ling J."/>
            <person name="Yang Y."/>
            <person name="Yin W.B."/>
            <person name="Xie B."/>
        </authorList>
    </citation>
    <scope>NUCLEOTIDE SEQUENCE [LARGE SCALE GENOMIC DNA]</scope>
    <source>
        <strain evidence="1">170</strain>
    </source>
</reference>
<organism evidence="1 2">
    <name type="scientific">Pochonia chlamydosporia 170</name>
    <dbReference type="NCBI Taxonomy" id="1380566"/>
    <lineage>
        <taxon>Eukaryota</taxon>
        <taxon>Fungi</taxon>
        <taxon>Dikarya</taxon>
        <taxon>Ascomycota</taxon>
        <taxon>Pezizomycotina</taxon>
        <taxon>Sordariomycetes</taxon>
        <taxon>Hypocreomycetidae</taxon>
        <taxon>Hypocreales</taxon>
        <taxon>Clavicipitaceae</taxon>
        <taxon>Pochonia</taxon>
    </lineage>
</organism>
<dbReference type="RefSeq" id="XP_018141707.2">
    <property type="nucleotide sequence ID" value="XM_018293960.2"/>
</dbReference>
<sequence length="88" mass="9642">MPLSMPAENCWERPATALGHCTNSVLFDRDIPRNDNGSALNSVSNLRALVACLVLCPVIFKGKQSQGKAQMRLSQLDSEFSVYEGQQS</sequence>
<accession>A0A179FHB2</accession>